<sequence length="297" mass="29782">MQETSFIVTVSLAVGVLSLIGAMLFLPRLYWEMLDLKEEVFEAVESFKVETDSSWIELMAVQVSHSPPSKPRENPLISRVKRAVSFAGLPEWCHCDLVPTCPPGPPGPPGPAGEPGIPGLPGPAGLDNVNVGYLPGGACAPPMGCIQCPRGPQGPKGPDGPPGLQGPPGIPGPPGFPIAHYGPPGPPGPPGDQGPPGIPGIPGPDGLPGMEAVSRKGKPGPRGPPGEQGPPGVVGIPGAPGLPGLEGPAGPAGAQGPPGPQGPDGPPGPKGNAGIPGRDAEYCPCPPRSVFYLSRNV</sequence>
<protein>
    <submittedName>
        <fullName evidence="5">Nematode cuticle collagen domain protein</fullName>
    </submittedName>
</protein>
<dbReference type="InterPro" id="IPR002486">
    <property type="entry name" value="Col_cuticle_N"/>
</dbReference>
<dbReference type="PANTHER" id="PTHR24637:SF418">
    <property type="entry name" value="NEMATODE CUTICLE COLLAGEN N-TERMINAL DOMAIN-CONTAINING PROTEIN"/>
    <property type="match status" value="1"/>
</dbReference>
<dbReference type="Pfam" id="PF01484">
    <property type="entry name" value="Col_cuticle_N"/>
    <property type="match status" value="1"/>
</dbReference>
<evidence type="ECO:0000259" key="4">
    <source>
        <dbReference type="SMART" id="SM01088"/>
    </source>
</evidence>
<feature type="transmembrane region" description="Helical" evidence="3">
    <location>
        <begin position="6"/>
        <end position="26"/>
    </location>
</feature>
<dbReference type="EMBL" id="KN563841">
    <property type="protein sequence ID" value="KHJ85451.1"/>
    <property type="molecule type" value="Genomic_DNA"/>
</dbReference>
<feature type="domain" description="Nematode cuticle collagen N-terminal" evidence="4">
    <location>
        <begin position="6"/>
        <end position="58"/>
    </location>
</feature>
<keyword evidence="3" id="KW-0472">Membrane</keyword>
<dbReference type="Gene3D" id="1.20.5.320">
    <property type="entry name" value="6-Phosphogluconate Dehydrogenase, domain 3"/>
    <property type="match status" value="1"/>
</dbReference>
<evidence type="ECO:0000256" key="3">
    <source>
        <dbReference type="SAM" id="Phobius"/>
    </source>
</evidence>
<feature type="compositionally biased region" description="Low complexity" evidence="2">
    <location>
        <begin position="230"/>
        <end position="255"/>
    </location>
</feature>
<dbReference type="PANTHER" id="PTHR24637">
    <property type="entry name" value="COLLAGEN"/>
    <property type="match status" value="1"/>
</dbReference>
<feature type="region of interest" description="Disordered" evidence="2">
    <location>
        <begin position="150"/>
        <end position="283"/>
    </location>
</feature>
<dbReference type="GO" id="GO:0005581">
    <property type="term" value="C:collagen trimer"/>
    <property type="evidence" value="ECO:0007669"/>
    <property type="project" value="UniProtKB-KW"/>
</dbReference>
<dbReference type="SMART" id="SM01088">
    <property type="entry name" value="Col_cuticle_N"/>
    <property type="match status" value="1"/>
</dbReference>
<organism evidence="5 6">
    <name type="scientific">Oesophagostomum dentatum</name>
    <name type="common">Nodular worm</name>
    <dbReference type="NCBI Taxonomy" id="61180"/>
    <lineage>
        <taxon>Eukaryota</taxon>
        <taxon>Metazoa</taxon>
        <taxon>Ecdysozoa</taxon>
        <taxon>Nematoda</taxon>
        <taxon>Chromadorea</taxon>
        <taxon>Rhabditida</taxon>
        <taxon>Rhabditina</taxon>
        <taxon>Rhabditomorpha</taxon>
        <taxon>Strongyloidea</taxon>
        <taxon>Strongylidae</taxon>
        <taxon>Oesophagostomum</taxon>
    </lineage>
</organism>
<keyword evidence="5" id="KW-0176">Collagen</keyword>
<gene>
    <name evidence="5" type="ORF">OESDEN_14821</name>
</gene>
<dbReference type="InterPro" id="IPR008160">
    <property type="entry name" value="Collagen"/>
</dbReference>
<proteinExistence type="predicted"/>
<evidence type="ECO:0000256" key="1">
    <source>
        <dbReference type="ARBA" id="ARBA00022737"/>
    </source>
</evidence>
<feature type="compositionally biased region" description="Pro residues" evidence="2">
    <location>
        <begin position="158"/>
        <end position="176"/>
    </location>
</feature>
<feature type="compositionally biased region" description="Pro residues" evidence="2">
    <location>
        <begin position="257"/>
        <end position="269"/>
    </location>
</feature>
<evidence type="ECO:0000313" key="5">
    <source>
        <dbReference type="EMBL" id="KHJ85451.1"/>
    </source>
</evidence>
<keyword evidence="1" id="KW-0677">Repeat</keyword>
<dbReference type="Pfam" id="PF01391">
    <property type="entry name" value="Collagen"/>
    <property type="match status" value="1"/>
</dbReference>
<name>A0A0B1SNI7_OESDE</name>
<feature type="compositionally biased region" description="Pro residues" evidence="2">
    <location>
        <begin position="183"/>
        <end position="202"/>
    </location>
</feature>
<dbReference type="Proteomes" id="UP000053660">
    <property type="component" value="Unassembled WGS sequence"/>
</dbReference>
<dbReference type="AlphaFoldDB" id="A0A0B1SNI7"/>
<reference evidence="5 6" key="1">
    <citation type="submission" date="2014-03" db="EMBL/GenBank/DDBJ databases">
        <title>Draft genome of the hookworm Oesophagostomum dentatum.</title>
        <authorList>
            <person name="Mitreva M."/>
        </authorList>
    </citation>
    <scope>NUCLEOTIDE SEQUENCE [LARGE SCALE GENOMIC DNA]</scope>
    <source>
        <strain evidence="5 6">OD-Hann</strain>
    </source>
</reference>
<dbReference type="GO" id="GO:0042302">
    <property type="term" value="F:structural constituent of cuticle"/>
    <property type="evidence" value="ECO:0007669"/>
    <property type="project" value="InterPro"/>
</dbReference>
<accession>A0A0B1SNI7</accession>
<keyword evidence="6" id="KW-1185">Reference proteome</keyword>
<evidence type="ECO:0000313" key="6">
    <source>
        <dbReference type="Proteomes" id="UP000053660"/>
    </source>
</evidence>
<keyword evidence="3" id="KW-0812">Transmembrane</keyword>
<dbReference type="OrthoDB" id="5858892at2759"/>
<keyword evidence="3" id="KW-1133">Transmembrane helix</keyword>
<evidence type="ECO:0000256" key="2">
    <source>
        <dbReference type="SAM" id="MobiDB-lite"/>
    </source>
</evidence>